<comment type="caution">
    <text evidence="2">The sequence shown here is derived from an EMBL/GenBank/DDBJ whole genome shotgun (WGS) entry which is preliminary data.</text>
</comment>
<feature type="chain" id="PRO_5017554512" evidence="1">
    <location>
        <begin position="27"/>
        <end position="355"/>
    </location>
</feature>
<gene>
    <name evidence="2" type="ORF">C8N25_102145</name>
</gene>
<keyword evidence="2" id="KW-0378">Hydrolase</keyword>
<evidence type="ECO:0000313" key="3">
    <source>
        <dbReference type="Proteomes" id="UP000256405"/>
    </source>
</evidence>
<dbReference type="RefSeq" id="WP_086541625.1">
    <property type="nucleotide sequence ID" value="NZ_MSSW01000030.1"/>
</dbReference>
<dbReference type="AlphaFoldDB" id="A0A3E0E384"/>
<dbReference type="OrthoDB" id="759189at2"/>
<organism evidence="2 3">
    <name type="scientific">Algoriphagus antarcticus</name>
    <dbReference type="NCBI Taxonomy" id="238540"/>
    <lineage>
        <taxon>Bacteria</taxon>
        <taxon>Pseudomonadati</taxon>
        <taxon>Bacteroidota</taxon>
        <taxon>Cytophagia</taxon>
        <taxon>Cytophagales</taxon>
        <taxon>Cyclobacteriaceae</taxon>
        <taxon>Algoriphagus</taxon>
    </lineage>
</organism>
<dbReference type="Proteomes" id="UP000256405">
    <property type="component" value="Unassembled WGS sequence"/>
</dbReference>
<dbReference type="Pfam" id="PF13715">
    <property type="entry name" value="CarbopepD_reg_2"/>
    <property type="match status" value="1"/>
</dbReference>
<dbReference type="SUPFAM" id="SSF49464">
    <property type="entry name" value="Carboxypeptidase regulatory domain-like"/>
    <property type="match status" value="1"/>
</dbReference>
<dbReference type="InterPro" id="IPR008969">
    <property type="entry name" value="CarboxyPept-like_regulatory"/>
</dbReference>
<keyword evidence="3" id="KW-1185">Reference proteome</keyword>
<proteinExistence type="predicted"/>
<keyword evidence="2" id="KW-0645">Protease</keyword>
<keyword evidence="1" id="KW-0732">Signal</keyword>
<keyword evidence="2" id="KW-0121">Carboxypeptidase</keyword>
<dbReference type="EMBL" id="QUNF01000002">
    <property type="protein sequence ID" value="REG92742.1"/>
    <property type="molecule type" value="Genomic_DNA"/>
</dbReference>
<evidence type="ECO:0000313" key="2">
    <source>
        <dbReference type="EMBL" id="REG92742.1"/>
    </source>
</evidence>
<protein>
    <submittedName>
        <fullName evidence="2">Carboxypeptidase-like protein</fullName>
    </submittedName>
</protein>
<evidence type="ECO:0000256" key="1">
    <source>
        <dbReference type="SAM" id="SignalP"/>
    </source>
</evidence>
<dbReference type="Gene3D" id="2.60.40.1120">
    <property type="entry name" value="Carboxypeptidase-like, regulatory domain"/>
    <property type="match status" value="1"/>
</dbReference>
<reference evidence="2 3" key="1">
    <citation type="submission" date="2018-08" db="EMBL/GenBank/DDBJ databases">
        <title>Genomic Encyclopedia of Archaeal and Bacterial Type Strains, Phase II (KMG-II): from individual species to whole genera.</title>
        <authorList>
            <person name="Goeker M."/>
        </authorList>
    </citation>
    <scope>NUCLEOTIDE SEQUENCE [LARGE SCALE GENOMIC DNA]</scope>
    <source>
        <strain evidence="2 3">DSM 15986</strain>
    </source>
</reference>
<name>A0A3E0E384_9BACT</name>
<sequence>MRRNQKNLLFSSLFLLFSLSPICLVAQTLDIKGRILDSDSQEYLDGANVTLKGTAFGNITTGGGYFKFSNVTEGEYTLIINLQGFNRYEQVIDLKKELDLGKIYLVKFKAGGTGAALQHSIRATNIINLLNERPNLAGGNMIYGIAPQPTQVEGDNYLDVKWNTANILLYKDQKILEGFRIRYNITSNLFELISPGATQATVMPGVRIQNLVWVDSAYMVPRYFVNGMDFLDEGTPISGFFEVLVDGELPLMRRTMAIFKESNYNAALMVGNRNHQIIKRNIYYYLQGKNVIEVPSNRKKLFAIFGDKAEEMKEFANINELSIQDPNTFFQMFTYYNAKFPDFKPIVNQLIEKAN</sequence>
<dbReference type="GO" id="GO:0004180">
    <property type="term" value="F:carboxypeptidase activity"/>
    <property type="evidence" value="ECO:0007669"/>
    <property type="project" value="UniProtKB-KW"/>
</dbReference>
<feature type="signal peptide" evidence="1">
    <location>
        <begin position="1"/>
        <end position="26"/>
    </location>
</feature>
<accession>A0A3E0E384</accession>